<dbReference type="Pfam" id="PF00561">
    <property type="entry name" value="Abhydrolase_1"/>
    <property type="match status" value="1"/>
</dbReference>
<dbReference type="PANTHER" id="PTHR43433">
    <property type="entry name" value="HYDROLASE, ALPHA/BETA FOLD FAMILY PROTEIN"/>
    <property type="match status" value="1"/>
</dbReference>
<dbReference type="PANTHER" id="PTHR43433:SF10">
    <property type="entry name" value="AB HYDROLASE-1 DOMAIN-CONTAINING PROTEIN"/>
    <property type="match status" value="1"/>
</dbReference>
<feature type="domain" description="AB hydrolase-1" evidence="1">
    <location>
        <begin position="68"/>
        <end position="206"/>
    </location>
</feature>
<dbReference type="OrthoDB" id="294702at2759"/>
<sequence>MPMFKKKKKMGSSTSKLKYPHLVASKFPINDDGETITLSDGRLLGYKEYKFSHTLTDNTISLRNQEFVILLIPGLPGSRFFTHPSILTNTDDENIIINENENKVLIRLFVLERPGIGLSTFAKRNFIDFANDIKEFCQQKNVKKFSLMAYSAGGPYGLATAYVLGKPDDNEDCPTLSKAAIISSVAPYHATNATNSMDWRLKFAWWLTKKSPSILSIIVRLEAKAALSNPIKASSEIQILGPPADKEVYNKYPEIEELFVKSILELYSRGQEETECWEYSLWGKDWGFNLSDIGKGKDGKRGVKCKVWHGEEDYGSTAAMGKYIADQIEGCESCFVEKLGHMVYFTAWDEIIDWCIADQ</sequence>
<dbReference type="EMBL" id="CAJVPY010005310">
    <property type="protein sequence ID" value="CAG8640372.1"/>
    <property type="molecule type" value="Genomic_DNA"/>
</dbReference>
<comment type="caution">
    <text evidence="2">The sequence shown here is derived from an EMBL/GenBank/DDBJ whole genome shotgun (WGS) entry which is preliminary data.</text>
</comment>
<accession>A0A9N9GWZ1</accession>
<evidence type="ECO:0000313" key="2">
    <source>
        <dbReference type="EMBL" id="CAG8640372.1"/>
    </source>
</evidence>
<gene>
    <name evidence="2" type="ORF">DERYTH_LOCUS9623</name>
</gene>
<organism evidence="2 3">
    <name type="scientific">Dentiscutata erythropus</name>
    <dbReference type="NCBI Taxonomy" id="1348616"/>
    <lineage>
        <taxon>Eukaryota</taxon>
        <taxon>Fungi</taxon>
        <taxon>Fungi incertae sedis</taxon>
        <taxon>Mucoromycota</taxon>
        <taxon>Glomeromycotina</taxon>
        <taxon>Glomeromycetes</taxon>
        <taxon>Diversisporales</taxon>
        <taxon>Gigasporaceae</taxon>
        <taxon>Dentiscutata</taxon>
    </lineage>
</organism>
<dbReference type="InterPro" id="IPR029058">
    <property type="entry name" value="AB_hydrolase_fold"/>
</dbReference>
<name>A0A9N9GWZ1_9GLOM</name>
<keyword evidence="3" id="KW-1185">Reference proteome</keyword>
<evidence type="ECO:0000313" key="3">
    <source>
        <dbReference type="Proteomes" id="UP000789405"/>
    </source>
</evidence>
<evidence type="ECO:0000259" key="1">
    <source>
        <dbReference type="Pfam" id="PF00561"/>
    </source>
</evidence>
<dbReference type="SUPFAM" id="SSF53474">
    <property type="entry name" value="alpha/beta-Hydrolases"/>
    <property type="match status" value="1"/>
</dbReference>
<proteinExistence type="predicted"/>
<dbReference type="AlphaFoldDB" id="A0A9N9GWZ1"/>
<dbReference type="Gene3D" id="3.40.50.1820">
    <property type="entry name" value="alpha/beta hydrolase"/>
    <property type="match status" value="1"/>
</dbReference>
<dbReference type="InterPro" id="IPR050471">
    <property type="entry name" value="AB_hydrolase"/>
</dbReference>
<dbReference type="InterPro" id="IPR000073">
    <property type="entry name" value="AB_hydrolase_1"/>
</dbReference>
<protein>
    <submittedName>
        <fullName evidence="2">6278_t:CDS:1</fullName>
    </submittedName>
</protein>
<reference evidence="2" key="1">
    <citation type="submission" date="2021-06" db="EMBL/GenBank/DDBJ databases">
        <authorList>
            <person name="Kallberg Y."/>
            <person name="Tangrot J."/>
            <person name="Rosling A."/>
        </authorList>
    </citation>
    <scope>NUCLEOTIDE SEQUENCE</scope>
    <source>
        <strain evidence="2">MA453B</strain>
    </source>
</reference>
<dbReference type="Proteomes" id="UP000789405">
    <property type="component" value="Unassembled WGS sequence"/>
</dbReference>